<evidence type="ECO:0000313" key="2">
    <source>
        <dbReference type="Proteomes" id="UP000190834"/>
    </source>
</evidence>
<gene>
    <name evidence="1" type="ORF">SAMN02745782_03378</name>
</gene>
<evidence type="ECO:0008006" key="3">
    <source>
        <dbReference type="Google" id="ProtNLM"/>
    </source>
</evidence>
<dbReference type="OrthoDB" id="5918636at2"/>
<dbReference type="RefSeq" id="WP_078927660.1">
    <property type="nucleotide sequence ID" value="NZ_FUXB01000048.1"/>
</dbReference>
<dbReference type="AlphaFoldDB" id="A0A1T4SMZ7"/>
<organism evidence="1 2">
    <name type="scientific">Vibrio cincinnatiensis DSM 19608</name>
    <dbReference type="NCBI Taxonomy" id="1123491"/>
    <lineage>
        <taxon>Bacteria</taxon>
        <taxon>Pseudomonadati</taxon>
        <taxon>Pseudomonadota</taxon>
        <taxon>Gammaproteobacteria</taxon>
        <taxon>Vibrionales</taxon>
        <taxon>Vibrionaceae</taxon>
        <taxon>Vibrio</taxon>
    </lineage>
</organism>
<protein>
    <recommendedName>
        <fullName evidence="3">DUF4238 domain-containing protein</fullName>
    </recommendedName>
</protein>
<name>A0A1T4SMZ7_VIBCI</name>
<dbReference type="InterPro" id="IPR025332">
    <property type="entry name" value="DUF4238"/>
</dbReference>
<proteinExistence type="predicted"/>
<accession>A0A1T4SMZ7</accession>
<sequence>MSKLSEKHHFIPVFYQKGFLSSKSELFAYKKKFGSIKNWSPSQIMYEKNLHTISIGGEKTVMLEEFYSQMEGLFNEYISLISDNINNKNLLAELTNDGDFQRLAKLMVAIQFWRTPCRRQQAIDYAPKLVSLYDSADEEIKEIFDNDRKFIRFLSKRAKKNYSLKVIQFLLLPLLTFDLSTKVIKLNLFKASKDMKFISSDRPVVFDAIEDLFNFKSFLFPFSKELLLVGTEKDVKVINIEKVNFMIANKASEVVISGSKEQLEHLKDRLNQPATV</sequence>
<evidence type="ECO:0000313" key="1">
    <source>
        <dbReference type="EMBL" id="SKA29516.1"/>
    </source>
</evidence>
<dbReference type="Pfam" id="PF14022">
    <property type="entry name" value="DUF4238"/>
    <property type="match status" value="1"/>
</dbReference>
<dbReference type="EMBL" id="FUXB01000048">
    <property type="protein sequence ID" value="SKA29516.1"/>
    <property type="molecule type" value="Genomic_DNA"/>
</dbReference>
<dbReference type="GeneID" id="70581831"/>
<dbReference type="Proteomes" id="UP000190834">
    <property type="component" value="Unassembled WGS sequence"/>
</dbReference>
<keyword evidence="2" id="KW-1185">Reference proteome</keyword>
<reference evidence="2" key="1">
    <citation type="submission" date="2017-02" db="EMBL/GenBank/DDBJ databases">
        <authorList>
            <person name="Varghese N."/>
            <person name="Submissions S."/>
        </authorList>
    </citation>
    <scope>NUCLEOTIDE SEQUENCE [LARGE SCALE GENOMIC DNA]</scope>
    <source>
        <strain evidence="2">DSM 19608</strain>
    </source>
</reference>